<feature type="compositionally biased region" description="Low complexity" evidence="7">
    <location>
        <begin position="160"/>
        <end position="178"/>
    </location>
</feature>
<dbReference type="UniPathway" id="UPA00128">
    <property type="reaction ID" value="UER00190"/>
</dbReference>
<dbReference type="Pfam" id="PF16363">
    <property type="entry name" value="GDP_Man_Dehyd"/>
    <property type="match status" value="1"/>
</dbReference>
<feature type="compositionally biased region" description="Polar residues" evidence="7">
    <location>
        <begin position="195"/>
        <end position="208"/>
    </location>
</feature>
<comment type="similarity">
    <text evidence="3">Belongs to the NAD(P)-dependent epimerase/dehydratase family. GDP-mannose 4,6-dehydratase subfamily.</text>
</comment>
<comment type="caution">
    <text evidence="9">The sequence shown here is derived from an EMBL/GenBank/DDBJ whole genome shotgun (WGS) entry which is preliminary data.</text>
</comment>
<evidence type="ECO:0000256" key="2">
    <source>
        <dbReference type="ARBA" id="ARBA00004912"/>
    </source>
</evidence>
<feature type="region of interest" description="Disordered" evidence="7">
    <location>
        <begin position="154"/>
        <end position="232"/>
    </location>
</feature>
<dbReference type="EC" id="4.2.1.47" evidence="4"/>
<protein>
    <recommendedName>
        <fullName evidence="4">GDP-mannose 4,6-dehydratase</fullName>
        <ecNumber evidence="4">4.2.1.47</ecNumber>
    </recommendedName>
    <alternativeName>
        <fullName evidence="6">GDP-D-mannose dehydratase</fullName>
    </alternativeName>
</protein>
<reference evidence="9" key="1">
    <citation type="submission" date="2021-02" db="EMBL/GenBank/DDBJ databases">
        <authorList>
            <person name="Nowell W R."/>
        </authorList>
    </citation>
    <scope>NUCLEOTIDE SEQUENCE</scope>
</reference>
<evidence type="ECO:0000256" key="1">
    <source>
        <dbReference type="ARBA" id="ARBA00001937"/>
    </source>
</evidence>
<evidence type="ECO:0000313" key="10">
    <source>
        <dbReference type="Proteomes" id="UP000663864"/>
    </source>
</evidence>
<proteinExistence type="inferred from homology"/>
<evidence type="ECO:0000256" key="4">
    <source>
        <dbReference type="ARBA" id="ARBA00011989"/>
    </source>
</evidence>
<dbReference type="GO" id="GO:0008446">
    <property type="term" value="F:GDP-mannose 4,6-dehydratase activity"/>
    <property type="evidence" value="ECO:0007669"/>
    <property type="project" value="UniProtKB-EC"/>
</dbReference>
<evidence type="ECO:0000259" key="8">
    <source>
        <dbReference type="Pfam" id="PF16363"/>
    </source>
</evidence>
<dbReference type="Gene3D" id="3.40.50.720">
    <property type="entry name" value="NAD(P)-binding Rossmann-like Domain"/>
    <property type="match status" value="1"/>
</dbReference>
<comment type="cofactor">
    <cofactor evidence="1">
        <name>NADP(+)</name>
        <dbReference type="ChEBI" id="CHEBI:58349"/>
    </cofactor>
</comment>
<evidence type="ECO:0000256" key="5">
    <source>
        <dbReference type="ARBA" id="ARBA00023239"/>
    </source>
</evidence>
<comment type="pathway">
    <text evidence="2">Nucleotide-sugar biosynthesis; GDP-L-fucose biosynthesis via de novo pathway; GDP-L-fucose from GDP-alpha-D-mannose: step 1/2.</text>
</comment>
<organism evidence="9 10">
    <name type="scientific">Rotaria sordida</name>
    <dbReference type="NCBI Taxonomy" id="392033"/>
    <lineage>
        <taxon>Eukaryota</taxon>
        <taxon>Metazoa</taxon>
        <taxon>Spiralia</taxon>
        <taxon>Gnathifera</taxon>
        <taxon>Rotifera</taxon>
        <taxon>Eurotatoria</taxon>
        <taxon>Bdelloidea</taxon>
        <taxon>Philodinida</taxon>
        <taxon>Philodinidae</taxon>
        <taxon>Rotaria</taxon>
    </lineage>
</organism>
<evidence type="ECO:0000256" key="3">
    <source>
        <dbReference type="ARBA" id="ARBA00009263"/>
    </source>
</evidence>
<keyword evidence="5" id="KW-0456">Lyase</keyword>
<dbReference type="Gene3D" id="3.90.25.10">
    <property type="entry name" value="UDP-galactose 4-epimerase, domain 1"/>
    <property type="match status" value="1"/>
</dbReference>
<feature type="domain" description="NAD(P)-binding" evidence="8">
    <location>
        <begin position="1"/>
        <end position="63"/>
    </location>
</feature>
<evidence type="ECO:0000313" key="9">
    <source>
        <dbReference type="EMBL" id="CAF1353536.1"/>
    </source>
</evidence>
<feature type="region of interest" description="Disordered" evidence="7">
    <location>
        <begin position="291"/>
        <end position="310"/>
    </location>
</feature>
<sequence length="310" mass="34620">MFAVNGILFNHESPRRGDNFVTRKITRSVAKIYLNQQQSLELGTLDSKRDWGHARDYVEAMWPAKIKWRNIVTSYFRKTQRKTIRKIDFPKLLNELLSTSFSTSAVSGGFRRAGIWPLNEEAMKGKVVRGRLSTYTTEILSSLISEITTSRVVDGNSNNTSVPVSVDHDSSPSSSSSSRLKRTLDDSDSDESIGIQPSNKNKSTFPDSSDQDPDYDVESSSNQNFSIPTSTSTVTTAKVNPSAAIRSIIATYLKDQPASTTTAPKKSRVRFERRFGEDITNSNLLNELKEKAKAKKKAHKQIVTSRSSKK</sequence>
<dbReference type="GO" id="GO:0042351">
    <property type="term" value="P:'de novo' GDP-L-fucose biosynthetic process"/>
    <property type="evidence" value="ECO:0007669"/>
    <property type="project" value="UniProtKB-UniPathway"/>
</dbReference>
<dbReference type="InterPro" id="IPR006368">
    <property type="entry name" value="GDP_Man_deHydtase"/>
</dbReference>
<accession>A0A815HG39</accession>
<dbReference type="PANTHER" id="PTHR43715:SF1">
    <property type="entry name" value="GDP-MANNOSE 4,6 DEHYDRATASE"/>
    <property type="match status" value="1"/>
</dbReference>
<dbReference type="InterPro" id="IPR016040">
    <property type="entry name" value="NAD(P)-bd_dom"/>
</dbReference>
<dbReference type="Proteomes" id="UP000663864">
    <property type="component" value="Unassembled WGS sequence"/>
</dbReference>
<name>A0A815HG39_9BILA</name>
<dbReference type="SUPFAM" id="SSF51735">
    <property type="entry name" value="NAD(P)-binding Rossmann-fold domains"/>
    <property type="match status" value="1"/>
</dbReference>
<gene>
    <name evidence="9" type="ORF">ZHD862_LOCUS30693</name>
</gene>
<dbReference type="EMBL" id="CAJNOT010002935">
    <property type="protein sequence ID" value="CAF1353536.1"/>
    <property type="molecule type" value="Genomic_DNA"/>
</dbReference>
<dbReference type="InterPro" id="IPR036291">
    <property type="entry name" value="NAD(P)-bd_dom_sf"/>
</dbReference>
<feature type="compositionally biased region" description="Polar residues" evidence="7">
    <location>
        <begin position="218"/>
        <end position="232"/>
    </location>
</feature>
<evidence type="ECO:0000256" key="6">
    <source>
        <dbReference type="ARBA" id="ARBA00031085"/>
    </source>
</evidence>
<evidence type="ECO:0000256" key="7">
    <source>
        <dbReference type="SAM" id="MobiDB-lite"/>
    </source>
</evidence>
<dbReference type="AlphaFoldDB" id="A0A815HG39"/>
<dbReference type="PANTHER" id="PTHR43715">
    <property type="entry name" value="GDP-MANNOSE 4,6-DEHYDRATASE"/>
    <property type="match status" value="1"/>
</dbReference>